<dbReference type="InParanoid" id="A0A317XL64"/>
<keyword evidence="12" id="KW-1185">Reference proteome</keyword>
<keyword evidence="6 9" id="KW-1133">Transmembrane helix</keyword>
<dbReference type="EMBL" id="KZ819196">
    <property type="protein sequence ID" value="PWY99055.1"/>
    <property type="molecule type" value="Genomic_DNA"/>
</dbReference>
<dbReference type="PANTHER" id="PTHR31595:SF57">
    <property type="entry name" value="OS04G0481900 PROTEIN"/>
    <property type="match status" value="1"/>
</dbReference>
<feature type="transmembrane region" description="Helical" evidence="9">
    <location>
        <begin position="60"/>
        <end position="79"/>
    </location>
</feature>
<dbReference type="PANTHER" id="PTHR31595">
    <property type="entry name" value="LONG-CHAIN-ALCOHOL O-FATTY-ACYLTRANSFERASE 3-RELATED"/>
    <property type="match status" value="1"/>
</dbReference>
<comment type="subcellular location">
    <subcellularLocation>
        <location evidence="1">Membrane</location>
        <topology evidence="1">Multi-pass membrane protein</topology>
    </subcellularLocation>
</comment>
<comment type="similarity">
    <text evidence="3">Belongs to the wax synthase family.</text>
</comment>
<keyword evidence="5 9" id="KW-0812">Transmembrane</keyword>
<dbReference type="InterPro" id="IPR032805">
    <property type="entry name" value="Wax_synthase_dom"/>
</dbReference>
<feature type="transmembrane region" description="Helical" evidence="9">
    <location>
        <begin position="542"/>
        <end position="563"/>
    </location>
</feature>
<feature type="transmembrane region" description="Helical" evidence="9">
    <location>
        <begin position="366"/>
        <end position="386"/>
    </location>
</feature>
<feature type="region of interest" description="Disordered" evidence="8">
    <location>
        <begin position="278"/>
        <end position="326"/>
    </location>
</feature>
<reference evidence="11 12" key="1">
    <citation type="journal article" date="2018" name="Mol. Biol. Evol.">
        <title>Broad Genomic Sampling Reveals a Smut Pathogenic Ancestry of the Fungal Clade Ustilaginomycotina.</title>
        <authorList>
            <person name="Kijpornyongpan T."/>
            <person name="Mondo S.J."/>
            <person name="Barry K."/>
            <person name="Sandor L."/>
            <person name="Lee J."/>
            <person name="Lipzen A."/>
            <person name="Pangilinan J."/>
            <person name="LaButti K."/>
            <person name="Hainaut M."/>
            <person name="Henrissat B."/>
            <person name="Grigoriev I.V."/>
            <person name="Spatafora J.W."/>
            <person name="Aime M.C."/>
        </authorList>
    </citation>
    <scope>NUCLEOTIDE SEQUENCE [LARGE SCALE GENOMIC DNA]</scope>
    <source>
        <strain evidence="11 12">MCA 3645</strain>
    </source>
</reference>
<dbReference type="Proteomes" id="UP000246740">
    <property type="component" value="Unassembled WGS sequence"/>
</dbReference>
<dbReference type="InterPro" id="IPR044851">
    <property type="entry name" value="Wax_synthase"/>
</dbReference>
<protein>
    <recommendedName>
        <fullName evidence="10">Wax synthase domain-containing protein</fullName>
    </recommendedName>
</protein>
<evidence type="ECO:0000259" key="10">
    <source>
        <dbReference type="Pfam" id="PF13813"/>
    </source>
</evidence>
<evidence type="ECO:0000256" key="7">
    <source>
        <dbReference type="ARBA" id="ARBA00023136"/>
    </source>
</evidence>
<dbReference type="STRING" id="1882483.A0A317XL64"/>
<evidence type="ECO:0000256" key="5">
    <source>
        <dbReference type="ARBA" id="ARBA00022692"/>
    </source>
</evidence>
<evidence type="ECO:0000256" key="2">
    <source>
        <dbReference type="ARBA" id="ARBA00005179"/>
    </source>
</evidence>
<feature type="transmembrane region" description="Helical" evidence="9">
    <location>
        <begin position="85"/>
        <end position="106"/>
    </location>
</feature>
<feature type="compositionally biased region" description="Acidic residues" evidence="8">
    <location>
        <begin position="309"/>
        <end position="320"/>
    </location>
</feature>
<organism evidence="11 12">
    <name type="scientific">Testicularia cyperi</name>
    <dbReference type="NCBI Taxonomy" id="1882483"/>
    <lineage>
        <taxon>Eukaryota</taxon>
        <taxon>Fungi</taxon>
        <taxon>Dikarya</taxon>
        <taxon>Basidiomycota</taxon>
        <taxon>Ustilaginomycotina</taxon>
        <taxon>Ustilaginomycetes</taxon>
        <taxon>Ustilaginales</taxon>
        <taxon>Anthracoideaceae</taxon>
        <taxon>Testicularia</taxon>
    </lineage>
</organism>
<feature type="transmembrane region" description="Helical" evidence="9">
    <location>
        <begin position="501"/>
        <end position="521"/>
    </location>
</feature>
<evidence type="ECO:0000256" key="1">
    <source>
        <dbReference type="ARBA" id="ARBA00004141"/>
    </source>
</evidence>
<feature type="domain" description="Wax synthase" evidence="10">
    <location>
        <begin position="349"/>
        <end position="448"/>
    </location>
</feature>
<dbReference type="GO" id="GO:0006629">
    <property type="term" value="P:lipid metabolic process"/>
    <property type="evidence" value="ECO:0007669"/>
    <property type="project" value="InterPro"/>
</dbReference>
<feature type="transmembrane region" description="Helical" evidence="9">
    <location>
        <begin position="21"/>
        <end position="40"/>
    </location>
</feature>
<evidence type="ECO:0000313" key="12">
    <source>
        <dbReference type="Proteomes" id="UP000246740"/>
    </source>
</evidence>
<dbReference type="OrthoDB" id="1077582at2759"/>
<keyword evidence="7 9" id="KW-0472">Membrane</keyword>
<proteinExistence type="inferred from homology"/>
<dbReference type="Pfam" id="PF13813">
    <property type="entry name" value="MBOAT_2"/>
    <property type="match status" value="1"/>
</dbReference>
<name>A0A317XL64_9BASI</name>
<evidence type="ECO:0000256" key="4">
    <source>
        <dbReference type="ARBA" id="ARBA00022679"/>
    </source>
</evidence>
<evidence type="ECO:0000256" key="9">
    <source>
        <dbReference type="SAM" id="Phobius"/>
    </source>
</evidence>
<keyword evidence="4" id="KW-0808">Transferase</keyword>
<evidence type="ECO:0000256" key="3">
    <source>
        <dbReference type="ARBA" id="ARBA00007282"/>
    </source>
</evidence>
<comment type="pathway">
    <text evidence="2">Secondary metabolite biosynthesis.</text>
</comment>
<evidence type="ECO:0000313" key="11">
    <source>
        <dbReference type="EMBL" id="PWY99055.1"/>
    </source>
</evidence>
<accession>A0A317XL64</accession>
<evidence type="ECO:0000256" key="6">
    <source>
        <dbReference type="ARBA" id="ARBA00022989"/>
    </source>
</evidence>
<gene>
    <name evidence="11" type="ORF">BCV70DRAFT_163364</name>
</gene>
<dbReference type="GO" id="GO:0008374">
    <property type="term" value="F:O-acyltransferase activity"/>
    <property type="evidence" value="ECO:0007669"/>
    <property type="project" value="InterPro"/>
</dbReference>
<sequence>MTTSIHATHHLFVPAAGSVPLPIWAAAVPPLTYYLALFLLPPLSKTVSKPLRRLASLSRVVLACISTYTFAVLPFKYYYPGSAVLTYQLGLVGWYGASRVIDVFFLSYPRVPRRIHIANPTSAGGAGGRKGEHVGVRHPYPSGSNESWKTEPLPKTFLSFERAWWALDLMISMRGIGWDFASADVRHDSHPWQPPSSAQMRRAMLKLLPILIGCIWTMHEFHPKHVAAVNPSILELEPIRRIIFVAATGISLYTMFDFGYTLTGAVALPMLHDAAHAAANHQSSKKPRAKQTGSRTDRLKQQAAQQATEDSETETEDEAPESLRVRQEKAQQLSLRNIDFFPLLNPAGFTKATTVRRFWSYAWHRLFGRPFGVYGILPFTYVAYVVEDLWQGKFNDPQRKKARREIWPSYHPDPMRSLERGRADWAKVLGAFTASGIIHAVSERAALGGRVAVPVTNVWLAKDHAKGMGHELNAHPTLSLKSLLRLSPLQFVPPISGAGEFSFFFLNGIAVVIEGAVARFVTQRRKRSNNGKWFDMWYDTPISVLWTLTVLLFTGQAFVEGWIRSGISRELGLIFD</sequence>
<dbReference type="GO" id="GO:0016020">
    <property type="term" value="C:membrane"/>
    <property type="evidence" value="ECO:0007669"/>
    <property type="project" value="UniProtKB-SubCell"/>
</dbReference>
<dbReference type="AlphaFoldDB" id="A0A317XL64"/>
<evidence type="ECO:0000256" key="8">
    <source>
        <dbReference type="SAM" id="MobiDB-lite"/>
    </source>
</evidence>